<dbReference type="HAMAP" id="MF_01310">
    <property type="entry name" value="Ribosomal_uS11"/>
    <property type="match status" value="1"/>
</dbReference>
<dbReference type="InterPro" id="IPR001971">
    <property type="entry name" value="Ribosomal_uS11"/>
</dbReference>
<dbReference type="PANTHER" id="PTHR11759">
    <property type="entry name" value="40S RIBOSOMAL PROTEIN S14/30S RIBOSOMAL PROTEIN S11"/>
    <property type="match status" value="1"/>
</dbReference>
<organism evidence="8 9">
    <name type="scientific">Candidatus Vogelbacteria bacterium CG22_combo_CG10-13_8_21_14_all_37_9</name>
    <dbReference type="NCBI Taxonomy" id="1975046"/>
    <lineage>
        <taxon>Bacteria</taxon>
        <taxon>Candidatus Vogeliibacteriota</taxon>
    </lineage>
</organism>
<comment type="subunit">
    <text evidence="5">Part of the 30S ribosomal subunit. Interacts with proteins S7 and S18. Binds to IF-3.</text>
</comment>
<dbReference type="GO" id="GO:0019843">
    <property type="term" value="F:rRNA binding"/>
    <property type="evidence" value="ECO:0007669"/>
    <property type="project" value="UniProtKB-UniRule"/>
</dbReference>
<protein>
    <recommendedName>
        <fullName evidence="4 5">Small ribosomal subunit protein uS11</fullName>
    </recommendedName>
</protein>
<evidence type="ECO:0000256" key="1">
    <source>
        <dbReference type="ARBA" id="ARBA00006194"/>
    </source>
</evidence>
<dbReference type="GO" id="GO:1990904">
    <property type="term" value="C:ribonucleoprotein complex"/>
    <property type="evidence" value="ECO:0007669"/>
    <property type="project" value="UniProtKB-KW"/>
</dbReference>
<comment type="function">
    <text evidence="5">Located on the platform of the 30S subunit, it bridges several disparate RNA helices of the 16S rRNA. Forms part of the Shine-Dalgarno cleft in the 70S ribosome.</text>
</comment>
<dbReference type="Proteomes" id="UP000229334">
    <property type="component" value="Unassembled WGS sequence"/>
</dbReference>
<comment type="caution">
    <text evidence="8">The sequence shown here is derived from an EMBL/GenBank/DDBJ whole genome shotgun (WGS) entry which is preliminary data.</text>
</comment>
<accession>A0A2H0BKN0</accession>
<dbReference type="Gene3D" id="3.30.420.80">
    <property type="entry name" value="Ribosomal protein S11"/>
    <property type="match status" value="1"/>
</dbReference>
<dbReference type="InterPro" id="IPR036967">
    <property type="entry name" value="Ribosomal_uS11_sf"/>
</dbReference>
<evidence type="ECO:0000313" key="9">
    <source>
        <dbReference type="Proteomes" id="UP000229334"/>
    </source>
</evidence>
<dbReference type="GO" id="GO:0005840">
    <property type="term" value="C:ribosome"/>
    <property type="evidence" value="ECO:0007669"/>
    <property type="project" value="UniProtKB-KW"/>
</dbReference>
<sequence>MGKKRVIKKSGGEGEGKQTRSSSKSAKKKLDYAVMHINASYNNTTVNLSDKEGRVVAWSSSGSLGFKGSKKGTPFAAGKVGELLADRATDMGVKEVDIILKGIGAGRESAIRAFVARGFVINNIKDVTPVPFNGPKRPKPRRV</sequence>
<dbReference type="PROSITE" id="PS00054">
    <property type="entry name" value="RIBOSOMAL_S11"/>
    <property type="match status" value="1"/>
</dbReference>
<evidence type="ECO:0000256" key="4">
    <source>
        <dbReference type="ARBA" id="ARBA00035160"/>
    </source>
</evidence>
<evidence type="ECO:0000256" key="5">
    <source>
        <dbReference type="HAMAP-Rule" id="MF_01310"/>
    </source>
</evidence>
<reference evidence="8 9" key="1">
    <citation type="submission" date="2017-09" db="EMBL/GenBank/DDBJ databases">
        <title>Depth-based differentiation of microbial function through sediment-hosted aquifers and enrichment of novel symbionts in the deep terrestrial subsurface.</title>
        <authorList>
            <person name="Probst A.J."/>
            <person name="Ladd B."/>
            <person name="Jarett J.K."/>
            <person name="Geller-Mcgrath D.E."/>
            <person name="Sieber C.M."/>
            <person name="Emerson J.B."/>
            <person name="Anantharaman K."/>
            <person name="Thomas B.C."/>
            <person name="Malmstrom R."/>
            <person name="Stieglmeier M."/>
            <person name="Klingl A."/>
            <person name="Woyke T."/>
            <person name="Ryan C.M."/>
            <person name="Banfield J.F."/>
        </authorList>
    </citation>
    <scope>NUCLEOTIDE SEQUENCE [LARGE SCALE GENOMIC DNA]</scope>
    <source>
        <strain evidence="8">CG22_combo_CG10-13_8_21_14_all_37_9</strain>
    </source>
</reference>
<keyword evidence="3 5" id="KW-0687">Ribonucleoprotein</keyword>
<keyword evidence="5" id="KW-0699">rRNA-binding</keyword>
<evidence type="ECO:0000256" key="3">
    <source>
        <dbReference type="ARBA" id="ARBA00023274"/>
    </source>
</evidence>
<keyword evidence="5" id="KW-0694">RNA-binding</keyword>
<feature type="region of interest" description="Disordered" evidence="7">
    <location>
        <begin position="1"/>
        <end position="27"/>
    </location>
</feature>
<evidence type="ECO:0000256" key="6">
    <source>
        <dbReference type="RuleBase" id="RU003629"/>
    </source>
</evidence>
<name>A0A2H0BKN0_9BACT</name>
<proteinExistence type="inferred from homology"/>
<dbReference type="Pfam" id="PF00411">
    <property type="entry name" value="Ribosomal_S11"/>
    <property type="match status" value="1"/>
</dbReference>
<dbReference type="NCBIfam" id="NF003698">
    <property type="entry name" value="PRK05309.1"/>
    <property type="match status" value="1"/>
</dbReference>
<dbReference type="InterPro" id="IPR018102">
    <property type="entry name" value="Ribosomal_uS11_CS"/>
</dbReference>
<evidence type="ECO:0000256" key="2">
    <source>
        <dbReference type="ARBA" id="ARBA00022980"/>
    </source>
</evidence>
<dbReference type="GO" id="GO:0003735">
    <property type="term" value="F:structural constituent of ribosome"/>
    <property type="evidence" value="ECO:0007669"/>
    <property type="project" value="InterPro"/>
</dbReference>
<gene>
    <name evidence="5" type="primary">rpsK</name>
    <name evidence="8" type="ORF">COX02_01325</name>
</gene>
<dbReference type="GO" id="GO:0006412">
    <property type="term" value="P:translation"/>
    <property type="evidence" value="ECO:0007669"/>
    <property type="project" value="UniProtKB-UniRule"/>
</dbReference>
<dbReference type="SUPFAM" id="SSF53137">
    <property type="entry name" value="Translational machinery components"/>
    <property type="match status" value="1"/>
</dbReference>
<dbReference type="AlphaFoldDB" id="A0A2H0BKN0"/>
<evidence type="ECO:0000256" key="7">
    <source>
        <dbReference type="SAM" id="MobiDB-lite"/>
    </source>
</evidence>
<dbReference type="PIRSF" id="PIRSF002131">
    <property type="entry name" value="Ribosomal_S11"/>
    <property type="match status" value="1"/>
</dbReference>
<comment type="similarity">
    <text evidence="1 5 6">Belongs to the universal ribosomal protein uS11 family.</text>
</comment>
<dbReference type="EMBL" id="PCSX01000023">
    <property type="protein sequence ID" value="PIP58235.1"/>
    <property type="molecule type" value="Genomic_DNA"/>
</dbReference>
<evidence type="ECO:0000313" key="8">
    <source>
        <dbReference type="EMBL" id="PIP58235.1"/>
    </source>
</evidence>
<keyword evidence="2 5" id="KW-0689">Ribosomal protein</keyword>